<feature type="compositionally biased region" description="Acidic residues" evidence="1">
    <location>
        <begin position="290"/>
        <end position="311"/>
    </location>
</feature>
<dbReference type="EMBL" id="CP019475">
    <property type="protein sequence ID" value="UQC79645.1"/>
    <property type="molecule type" value="Genomic_DNA"/>
</dbReference>
<reference evidence="2" key="1">
    <citation type="journal article" date="2021" name="Mol. Plant Microbe Interact.">
        <title>Complete Genome Sequence of the Plant-Pathogenic Fungus Colletotrichum lupini.</title>
        <authorList>
            <person name="Baroncelli R."/>
            <person name="Pensec F."/>
            <person name="Da Lio D."/>
            <person name="Boufleur T."/>
            <person name="Vicente I."/>
            <person name="Sarrocco S."/>
            <person name="Picot A."/>
            <person name="Baraldi E."/>
            <person name="Sukno S."/>
            <person name="Thon M."/>
            <person name="Le Floch G."/>
        </authorList>
    </citation>
    <scope>NUCLEOTIDE SEQUENCE</scope>
    <source>
        <strain evidence="2">IMI 504893</strain>
    </source>
</reference>
<keyword evidence="3" id="KW-1185">Reference proteome</keyword>
<dbReference type="KEGG" id="clup:CLUP02_05125"/>
<feature type="region of interest" description="Disordered" evidence="1">
    <location>
        <begin position="100"/>
        <end position="335"/>
    </location>
</feature>
<proteinExistence type="predicted"/>
<dbReference type="Proteomes" id="UP000830671">
    <property type="component" value="Chromosome 3"/>
</dbReference>
<organism evidence="2 3">
    <name type="scientific">Colletotrichum lupini</name>
    <dbReference type="NCBI Taxonomy" id="145971"/>
    <lineage>
        <taxon>Eukaryota</taxon>
        <taxon>Fungi</taxon>
        <taxon>Dikarya</taxon>
        <taxon>Ascomycota</taxon>
        <taxon>Pezizomycotina</taxon>
        <taxon>Sordariomycetes</taxon>
        <taxon>Hypocreomycetidae</taxon>
        <taxon>Glomerellales</taxon>
        <taxon>Glomerellaceae</taxon>
        <taxon>Colletotrichum</taxon>
        <taxon>Colletotrichum acutatum species complex</taxon>
    </lineage>
</organism>
<evidence type="ECO:0000313" key="2">
    <source>
        <dbReference type="EMBL" id="UQC79645.1"/>
    </source>
</evidence>
<sequence length="809" mass="88165">MSPALFESHRRTPSGQDPERRKSGSGFLFLNNRFKSFTALLSLYPLPTPLQASLASTPAFMLDPERGPASTGPAATAGAAALNISTKDACPSSCSTVHRLKLDNPPTPPEGDAPDDSFAQHRHWQDQDAMTEDPQGGCRSASTVVRHPKRVSPPRPPSYCISSFSRNLAPTTKTTNENATSSPPTPTFGPVKDGYFMKRSDSSQSIPSLVQSNNGDEVKRPMTAMPGREKSFLGTKEPAVPAVPSIPDEKVKPTTVPEEKEDNTPSAPAEAESAKPKAVSVTETAKTAEDDADDSSSEDEEEDEEKNEAEAQEPQGAQLATRVAILPPRPATPEADKRISYHEDSDLHIKVRDSNGSLIVYSVRSAALASASRVWKELLANNTSSVIELQSPADTASGLDVLFSIAHFKFHELPTMPNVGDLYDLALASDKYAATHLLVPFMNDWVIALNRHVLMAGARNDEDKTLVLSWVFGEARWFSRVLAKAAYKSRVGPDGALQDSKGRPWKDQPISDEVIRMLTATRAEAIDKIIKAVSNPVHRLLNPSCYPGEEIRYCHAGTEDGTAEDCEQLLLGSAIMGLTKSKLWPPPEPAKIKVSAVDLARAYGEVRIRRYQTPGLRFRDSSAEGAPVDDPHAKCGFGHREVIEKILNTPAKMASSVVGQLITRAKKSGAFAEELFADLKEYVQDGGAAVEGEDLKSDPLHYKQVRVRANGVAENKTPADDDDDEDDDDSSSESDEELIPVHDWPPQYVPKWVCIIIYVITGNICSSADHRMCLISVDADGLIDVWEYVPLLCKEVVSIQIARQLFIDV</sequence>
<dbReference type="RefSeq" id="XP_049141277.1">
    <property type="nucleotide sequence ID" value="XM_049284134.1"/>
</dbReference>
<protein>
    <recommendedName>
        <fullName evidence="4">Nuclear pore protein</fullName>
    </recommendedName>
</protein>
<evidence type="ECO:0008006" key="4">
    <source>
        <dbReference type="Google" id="ProtNLM"/>
    </source>
</evidence>
<feature type="region of interest" description="Disordered" evidence="1">
    <location>
        <begin position="1"/>
        <end position="24"/>
    </location>
</feature>
<dbReference type="AlphaFoldDB" id="A0A9Q8SMJ1"/>
<feature type="region of interest" description="Disordered" evidence="1">
    <location>
        <begin position="711"/>
        <end position="740"/>
    </location>
</feature>
<feature type="compositionally biased region" description="Acidic residues" evidence="1">
    <location>
        <begin position="720"/>
        <end position="738"/>
    </location>
</feature>
<accession>A0A9Q8SMJ1</accession>
<evidence type="ECO:0000256" key="1">
    <source>
        <dbReference type="SAM" id="MobiDB-lite"/>
    </source>
</evidence>
<evidence type="ECO:0000313" key="3">
    <source>
        <dbReference type="Proteomes" id="UP000830671"/>
    </source>
</evidence>
<name>A0A9Q8SMJ1_9PEZI</name>
<feature type="compositionally biased region" description="Polar residues" evidence="1">
    <location>
        <begin position="160"/>
        <end position="182"/>
    </location>
</feature>
<feature type="compositionally biased region" description="Polar residues" evidence="1">
    <location>
        <begin position="202"/>
        <end position="215"/>
    </location>
</feature>
<dbReference type="GeneID" id="73339144"/>
<gene>
    <name evidence="2" type="ORF">CLUP02_05125</name>
</gene>
<feature type="compositionally biased region" description="Low complexity" evidence="1">
    <location>
        <begin position="265"/>
        <end position="285"/>
    </location>
</feature>